<gene>
    <name evidence="1" type="ORF">ACFO5I_07950</name>
</gene>
<evidence type="ECO:0000313" key="1">
    <source>
        <dbReference type="EMBL" id="MFC4719666.1"/>
    </source>
</evidence>
<protein>
    <submittedName>
        <fullName evidence="1">Uncharacterized protein</fullName>
    </submittedName>
</protein>
<keyword evidence="2" id="KW-1185">Reference proteome</keyword>
<proteinExistence type="predicted"/>
<accession>A0ABV9MWZ2</accession>
<dbReference type="RefSeq" id="WP_204653864.1">
    <property type="nucleotide sequence ID" value="NZ_JAFBFD010000015.1"/>
</dbReference>
<reference evidence="2" key="1">
    <citation type="journal article" date="2019" name="Int. J. Syst. Evol. Microbiol.">
        <title>The Global Catalogue of Microorganisms (GCM) 10K type strain sequencing project: providing services to taxonomists for standard genome sequencing and annotation.</title>
        <authorList>
            <consortium name="The Broad Institute Genomics Platform"/>
            <consortium name="The Broad Institute Genome Sequencing Center for Infectious Disease"/>
            <person name="Wu L."/>
            <person name="Ma J."/>
        </authorList>
    </citation>
    <scope>NUCLEOTIDE SEQUENCE [LARGE SCALE GENOMIC DNA]</scope>
    <source>
        <strain evidence="2">CGMCC 1.19032</strain>
    </source>
</reference>
<comment type="caution">
    <text evidence="1">The sequence shown here is derived from an EMBL/GenBank/DDBJ whole genome shotgun (WGS) entry which is preliminary data.</text>
</comment>
<sequence length="55" mass="6681">MKDKTKEEVYAERQKNYKQEKEVIFREAREEALAKQVIDEEVKTKGKRVYTFRKG</sequence>
<dbReference type="Proteomes" id="UP001595969">
    <property type="component" value="Unassembled WGS sequence"/>
</dbReference>
<dbReference type="EMBL" id="JBHSGS010000043">
    <property type="protein sequence ID" value="MFC4719666.1"/>
    <property type="molecule type" value="Genomic_DNA"/>
</dbReference>
<evidence type="ECO:0000313" key="2">
    <source>
        <dbReference type="Proteomes" id="UP001595969"/>
    </source>
</evidence>
<organism evidence="1 2">
    <name type="scientific">Enterococcus lemanii</name>
    <dbReference type="NCBI Taxonomy" id="1159752"/>
    <lineage>
        <taxon>Bacteria</taxon>
        <taxon>Bacillati</taxon>
        <taxon>Bacillota</taxon>
        <taxon>Bacilli</taxon>
        <taxon>Lactobacillales</taxon>
        <taxon>Enterococcaceae</taxon>
        <taxon>Enterococcus</taxon>
    </lineage>
</organism>
<name>A0ABV9MWZ2_9ENTE</name>